<evidence type="ECO:0000256" key="3">
    <source>
        <dbReference type="ARBA" id="ARBA00022692"/>
    </source>
</evidence>
<dbReference type="OrthoDB" id="9784288at2"/>
<dbReference type="PANTHER" id="PTHR32322:SF2">
    <property type="entry name" value="EAMA DOMAIN-CONTAINING PROTEIN"/>
    <property type="match status" value="1"/>
</dbReference>
<evidence type="ECO:0000313" key="9">
    <source>
        <dbReference type="EMBL" id="SEC74189.1"/>
    </source>
</evidence>
<feature type="transmembrane region" description="Helical" evidence="6">
    <location>
        <begin position="20"/>
        <end position="40"/>
    </location>
</feature>
<comment type="caution">
    <text evidence="8">The sequence shown here is derived from an EMBL/GenBank/DDBJ whole genome shotgun (WGS) entry which is preliminary data.</text>
</comment>
<evidence type="ECO:0000256" key="4">
    <source>
        <dbReference type="ARBA" id="ARBA00022989"/>
    </source>
</evidence>
<feature type="transmembrane region" description="Helical" evidence="6">
    <location>
        <begin position="190"/>
        <end position="215"/>
    </location>
</feature>
<gene>
    <name evidence="9" type="ORF">SAMN04490203_3024</name>
    <name evidence="8" type="ORF">TU78_18905</name>
</gene>
<proteinExistence type="inferred from homology"/>
<evidence type="ECO:0000256" key="2">
    <source>
        <dbReference type="ARBA" id="ARBA00007362"/>
    </source>
</evidence>
<keyword evidence="11" id="KW-1185">Reference proteome</keyword>
<feature type="transmembrane region" description="Helical" evidence="6">
    <location>
        <begin position="274"/>
        <end position="293"/>
    </location>
</feature>
<dbReference type="AlphaFoldDB" id="A0A0J6GLL1"/>
<accession>A0A0J6GLL1</accession>
<evidence type="ECO:0000259" key="7">
    <source>
        <dbReference type="Pfam" id="PF00892"/>
    </source>
</evidence>
<evidence type="ECO:0000313" key="8">
    <source>
        <dbReference type="EMBL" id="KMM83258.1"/>
    </source>
</evidence>
<dbReference type="PANTHER" id="PTHR32322">
    <property type="entry name" value="INNER MEMBRANE TRANSPORTER"/>
    <property type="match status" value="1"/>
</dbReference>
<dbReference type="STRING" id="47884.SAMN04490203_3024"/>
<protein>
    <submittedName>
        <fullName evidence="8 9">Transporter</fullName>
    </submittedName>
</protein>
<dbReference type="GO" id="GO:0016020">
    <property type="term" value="C:membrane"/>
    <property type="evidence" value="ECO:0007669"/>
    <property type="project" value="UniProtKB-SubCell"/>
</dbReference>
<dbReference type="Pfam" id="PF00892">
    <property type="entry name" value="EamA"/>
    <property type="match status" value="2"/>
</dbReference>
<feature type="transmembrane region" description="Helical" evidence="6">
    <location>
        <begin position="221"/>
        <end position="241"/>
    </location>
</feature>
<keyword evidence="5 6" id="KW-0472">Membrane</keyword>
<dbReference type="Proteomes" id="UP000036395">
    <property type="component" value="Unassembled WGS sequence"/>
</dbReference>
<dbReference type="SUPFAM" id="SSF103481">
    <property type="entry name" value="Multidrug resistance efflux transporter EmrE"/>
    <property type="match status" value="2"/>
</dbReference>
<evidence type="ECO:0000256" key="1">
    <source>
        <dbReference type="ARBA" id="ARBA00004141"/>
    </source>
</evidence>
<name>A0A0J6GLL1_PSETA</name>
<feature type="transmembrane region" description="Helical" evidence="6">
    <location>
        <begin position="46"/>
        <end position="66"/>
    </location>
</feature>
<evidence type="ECO:0000313" key="11">
    <source>
        <dbReference type="Proteomes" id="UP000183155"/>
    </source>
</evidence>
<dbReference type="RefSeq" id="WP_048383129.1">
    <property type="nucleotide sequence ID" value="NZ_FNRS01000001.1"/>
</dbReference>
<keyword evidence="3 6" id="KW-0812">Transmembrane</keyword>
<reference evidence="8 10" key="1">
    <citation type="submission" date="2015-02" db="EMBL/GenBank/DDBJ databases">
        <title>Pseudomonas helleri sp. nov. and Pseudomonas weihenstephanensis sp. nov., isolated from raw cows milk.</title>
        <authorList>
            <person name="von Neubeck M."/>
            <person name="Huptas C."/>
            <person name="Wenning M."/>
            <person name="Scherer S."/>
        </authorList>
    </citation>
    <scope>NUCLEOTIDE SEQUENCE [LARGE SCALE GENOMIC DNA]</scope>
    <source>
        <strain evidence="8 10">DSM 21104</strain>
    </source>
</reference>
<dbReference type="EMBL" id="JYLA01000008">
    <property type="protein sequence ID" value="KMM83258.1"/>
    <property type="molecule type" value="Genomic_DNA"/>
</dbReference>
<keyword evidence="4 6" id="KW-1133">Transmembrane helix</keyword>
<feature type="transmembrane region" description="Helical" evidence="6">
    <location>
        <begin position="105"/>
        <end position="124"/>
    </location>
</feature>
<evidence type="ECO:0000256" key="5">
    <source>
        <dbReference type="ARBA" id="ARBA00023136"/>
    </source>
</evidence>
<dbReference type="EMBL" id="FNRS01000001">
    <property type="protein sequence ID" value="SEC74189.1"/>
    <property type="molecule type" value="Genomic_DNA"/>
</dbReference>
<comment type="subcellular location">
    <subcellularLocation>
        <location evidence="1">Membrane</location>
        <topology evidence="1">Multi-pass membrane protein</topology>
    </subcellularLocation>
</comment>
<organism evidence="8 10">
    <name type="scientific">Pseudomonas taetrolens</name>
    <dbReference type="NCBI Taxonomy" id="47884"/>
    <lineage>
        <taxon>Bacteria</taxon>
        <taxon>Pseudomonadati</taxon>
        <taxon>Pseudomonadota</taxon>
        <taxon>Gammaproteobacteria</taxon>
        <taxon>Pseudomonadales</taxon>
        <taxon>Pseudomonadaceae</taxon>
        <taxon>Pseudomonas</taxon>
    </lineage>
</organism>
<evidence type="ECO:0000313" key="10">
    <source>
        <dbReference type="Proteomes" id="UP000036395"/>
    </source>
</evidence>
<dbReference type="InterPro" id="IPR050638">
    <property type="entry name" value="AA-Vitamin_Transporters"/>
</dbReference>
<dbReference type="PATRIC" id="fig|47884.3.peg.4281"/>
<reference evidence="9 11" key="2">
    <citation type="submission" date="2016-10" db="EMBL/GenBank/DDBJ databases">
        <authorList>
            <person name="Varghese N."/>
            <person name="Submissions S."/>
        </authorList>
    </citation>
    <scope>NUCLEOTIDE SEQUENCE [LARGE SCALE GENOMIC DNA]</scope>
    <source>
        <strain evidence="9 11">BS3652</strain>
    </source>
</reference>
<feature type="transmembrane region" description="Helical" evidence="6">
    <location>
        <begin position="248"/>
        <end position="268"/>
    </location>
</feature>
<feature type="transmembrane region" description="Helical" evidence="6">
    <location>
        <begin position="78"/>
        <end position="99"/>
    </location>
</feature>
<dbReference type="InterPro" id="IPR000620">
    <property type="entry name" value="EamA_dom"/>
</dbReference>
<evidence type="ECO:0000256" key="6">
    <source>
        <dbReference type="SAM" id="Phobius"/>
    </source>
</evidence>
<comment type="similarity">
    <text evidence="2">Belongs to the EamA transporter family.</text>
</comment>
<dbReference type="Proteomes" id="UP000183155">
    <property type="component" value="Unassembled WGS sequence"/>
</dbReference>
<feature type="transmembrane region" description="Helical" evidence="6">
    <location>
        <begin position="162"/>
        <end position="178"/>
    </location>
</feature>
<feature type="domain" description="EamA" evidence="7">
    <location>
        <begin position="160"/>
        <end position="290"/>
    </location>
</feature>
<feature type="domain" description="EamA" evidence="7">
    <location>
        <begin position="17"/>
        <end position="141"/>
    </location>
</feature>
<dbReference type="InterPro" id="IPR037185">
    <property type="entry name" value="EmrE-like"/>
</dbReference>
<feature type="transmembrane region" description="Helical" evidence="6">
    <location>
        <begin position="133"/>
        <end position="150"/>
    </location>
</feature>
<sequence length="298" mass="31351">MERTRNLQGLTPERNLSGWINGFIGVVIFSGSLPATRVAVLEFDPVFLTVARAAIAGLIAVAMLGLLKAKRPERRQLLPLLIVALGVVVGFPLLTALALQHVTSAHSIVFLGMLPLATAAFGVLRGGEHPRPAFWLFSILGSALVVGFAVSQGLTASPEGDILMFLAILACGLGYAEGARLSRTLGGWQVISWALVLSLPVMAVLAWFCAPASFAGISPPAWLSLGYVSLFSMLIGFVFWYRGLAQGGIAAVGQLQLLQPFMGLALAASLLHETVSLGMFAVTGAVILCVVAAKKFAR</sequence>